<dbReference type="STRING" id="1048983.EL17_19755"/>
<dbReference type="Proteomes" id="UP000027821">
    <property type="component" value="Unassembled WGS sequence"/>
</dbReference>
<evidence type="ECO:0000259" key="1">
    <source>
        <dbReference type="PROSITE" id="PS50983"/>
    </source>
</evidence>
<gene>
    <name evidence="2" type="ORF">EL17_19755</name>
</gene>
<dbReference type="AlphaFoldDB" id="A0A074LEF4"/>
<dbReference type="PANTHER" id="PTHR30535">
    <property type="entry name" value="VITAMIN B12-BINDING PROTEIN"/>
    <property type="match status" value="1"/>
</dbReference>
<keyword evidence="3" id="KW-1185">Reference proteome</keyword>
<dbReference type="OrthoDB" id="9797736at2"/>
<evidence type="ECO:0000313" key="3">
    <source>
        <dbReference type="Proteomes" id="UP000027821"/>
    </source>
</evidence>
<proteinExistence type="predicted"/>
<dbReference type="PANTHER" id="PTHR30535:SF4">
    <property type="entry name" value="HEMIN-BINDING PERIPLASMIC PROTEIN HMUT"/>
    <property type="match status" value="1"/>
</dbReference>
<dbReference type="PROSITE" id="PS50983">
    <property type="entry name" value="FE_B12_PBP"/>
    <property type="match status" value="1"/>
</dbReference>
<dbReference type="InterPro" id="IPR050902">
    <property type="entry name" value="ABC_Transporter_SBP"/>
</dbReference>
<name>A0A074LEF4_9BACT</name>
<dbReference type="eggNOG" id="COG4558">
    <property type="taxonomic scope" value="Bacteria"/>
</dbReference>
<organism evidence="2 3">
    <name type="scientific">Anditalea andensis</name>
    <dbReference type="NCBI Taxonomy" id="1048983"/>
    <lineage>
        <taxon>Bacteria</taxon>
        <taxon>Pseudomonadati</taxon>
        <taxon>Bacteroidota</taxon>
        <taxon>Cytophagia</taxon>
        <taxon>Cytophagales</taxon>
        <taxon>Cytophagaceae</taxon>
        <taxon>Anditalea</taxon>
    </lineage>
</organism>
<reference evidence="2 3" key="1">
    <citation type="submission" date="2014-04" db="EMBL/GenBank/DDBJ databases">
        <title>Characterization and application of a salt tolerant electro-active bacterium.</title>
        <authorList>
            <person name="Yang L."/>
            <person name="Wei S."/>
            <person name="Tay Q.X.M."/>
        </authorList>
    </citation>
    <scope>NUCLEOTIDE SEQUENCE [LARGE SCALE GENOMIC DNA]</scope>
    <source>
        <strain evidence="2 3">LY1</strain>
    </source>
</reference>
<accession>A0A074LEF4</accession>
<dbReference type="Pfam" id="PF01497">
    <property type="entry name" value="Peripla_BP_2"/>
    <property type="match status" value="1"/>
</dbReference>
<evidence type="ECO:0000313" key="2">
    <source>
        <dbReference type="EMBL" id="KEO72147.1"/>
    </source>
</evidence>
<comment type="caution">
    <text evidence="2">The sequence shown here is derived from an EMBL/GenBank/DDBJ whole genome shotgun (WGS) entry which is preliminary data.</text>
</comment>
<dbReference type="Gene3D" id="3.40.50.1980">
    <property type="entry name" value="Nitrogenase molybdenum iron protein domain"/>
    <property type="match status" value="2"/>
</dbReference>
<protein>
    <submittedName>
        <fullName evidence="2">ABC transporter substrate-binding protein</fullName>
    </submittedName>
</protein>
<sequence>MIRFLSIIFTVVILHSCSTKENKEGPATYDNLITAGGTISEIIYELGYGNRIIATDITSTFPASLQQLPSIGYRNQIKAEGIFALGPDAVLMEEGYLSAEVLSQLQASGLPVYVFKKPVTVQESKDLIMDLGKLFQEEEKAAGLISQMEGDLAKLKANATTTKNTAVFIMARGPETVFLAGEETFASALFEVAGLEPAARGFKDFIPLTPEALIQYDPDHIILFESGLQSLGGKGGLSKINGIQQTKAYINNNIHAFDGHYLSGFGPRVGKAALDLQALKH</sequence>
<dbReference type="EMBL" id="JMIH01000028">
    <property type="protein sequence ID" value="KEO72147.1"/>
    <property type="molecule type" value="Genomic_DNA"/>
</dbReference>
<dbReference type="InterPro" id="IPR002491">
    <property type="entry name" value="ABC_transptr_periplasmic_BD"/>
</dbReference>
<dbReference type="RefSeq" id="WP_035078452.1">
    <property type="nucleotide sequence ID" value="NZ_JMIH01000028.1"/>
</dbReference>
<dbReference type="SUPFAM" id="SSF53807">
    <property type="entry name" value="Helical backbone' metal receptor"/>
    <property type="match status" value="1"/>
</dbReference>
<feature type="domain" description="Fe/B12 periplasmic-binding" evidence="1">
    <location>
        <begin position="31"/>
        <end position="281"/>
    </location>
</feature>